<keyword evidence="3" id="KW-1185">Reference proteome</keyword>
<evidence type="ECO:0000313" key="3">
    <source>
        <dbReference type="Proteomes" id="UP000463975"/>
    </source>
</evidence>
<dbReference type="EMBL" id="CP047652">
    <property type="protein sequence ID" value="QHI96104.1"/>
    <property type="molecule type" value="Genomic_DNA"/>
</dbReference>
<dbReference type="KEGG" id="bomb:GT348_07515"/>
<feature type="compositionally biased region" description="Low complexity" evidence="1">
    <location>
        <begin position="60"/>
        <end position="75"/>
    </location>
</feature>
<protein>
    <recommendedName>
        <fullName evidence="4">Tetratricopeptide repeat protein</fullName>
    </recommendedName>
</protein>
<dbReference type="InterPro" id="IPR011990">
    <property type="entry name" value="TPR-like_helical_dom_sf"/>
</dbReference>
<dbReference type="RefSeq" id="WP_160619177.1">
    <property type="nucleotide sequence ID" value="NZ_CP047652.1"/>
</dbReference>
<accession>A0A6P1NHU9</accession>
<gene>
    <name evidence="2" type="ORF">GT348_07515</name>
</gene>
<dbReference type="SUPFAM" id="SSF48452">
    <property type="entry name" value="TPR-like"/>
    <property type="match status" value="1"/>
</dbReference>
<reference evidence="2 3" key="1">
    <citation type="submission" date="2020-01" db="EMBL/GenBank/DDBJ databases">
        <title>Genome sequencing of strain KACC 21507.</title>
        <authorList>
            <person name="Heo J."/>
            <person name="Kim S.-J."/>
            <person name="Kim J.-S."/>
            <person name="Hong S.-B."/>
            <person name="Kwon S.-W."/>
        </authorList>
    </citation>
    <scope>NUCLEOTIDE SEQUENCE [LARGE SCALE GENOMIC DNA]</scope>
    <source>
        <strain evidence="2 3">KACC 21507</strain>
    </source>
</reference>
<proteinExistence type="predicted"/>
<evidence type="ECO:0000256" key="1">
    <source>
        <dbReference type="SAM" id="MobiDB-lite"/>
    </source>
</evidence>
<organism evidence="2 3">
    <name type="scientific">Aristophania vespae</name>
    <dbReference type="NCBI Taxonomy" id="2697033"/>
    <lineage>
        <taxon>Bacteria</taxon>
        <taxon>Pseudomonadati</taxon>
        <taxon>Pseudomonadota</taxon>
        <taxon>Alphaproteobacteria</taxon>
        <taxon>Acetobacterales</taxon>
        <taxon>Acetobacteraceae</taxon>
        <taxon>Aristophania</taxon>
    </lineage>
</organism>
<dbReference type="Gene3D" id="1.25.40.10">
    <property type="entry name" value="Tetratricopeptide repeat domain"/>
    <property type="match status" value="1"/>
</dbReference>
<evidence type="ECO:0000313" key="2">
    <source>
        <dbReference type="EMBL" id="QHI96104.1"/>
    </source>
</evidence>
<evidence type="ECO:0008006" key="4">
    <source>
        <dbReference type="Google" id="ProtNLM"/>
    </source>
</evidence>
<dbReference type="AlphaFoldDB" id="A0A6P1NHU9"/>
<sequence>MKKTLPLNFFVPFSLNKAQFSGDVLKQKEPLALRSGALFLSIIGGIFLLSNVALAASNPSHPAASSLAPSSGSSKKLAKTREERQKETLQKFEKALSQSKSEKETQILWEKAERARQATLNNAPRLLLKEAQEKEKKGDVQSIESLLSTALALQPDNSLLRRLRASTRIKGNDPMGAIQDLGVALLTDQDDPIAWLLLAKAQENLHRPSHALQAFKEAERRVPFLPEKEKLQQHFEQQAYGQED</sequence>
<dbReference type="Proteomes" id="UP000463975">
    <property type="component" value="Chromosome"/>
</dbReference>
<feature type="region of interest" description="Disordered" evidence="1">
    <location>
        <begin position="60"/>
        <end position="86"/>
    </location>
</feature>
<name>A0A6P1NHU9_9PROT</name>